<dbReference type="Pfam" id="PF00990">
    <property type="entry name" value="GGDEF"/>
    <property type="match status" value="1"/>
</dbReference>
<keyword evidence="4" id="KW-0812">Transmembrane</keyword>
<dbReference type="GO" id="GO:0043709">
    <property type="term" value="P:cell adhesion involved in single-species biofilm formation"/>
    <property type="evidence" value="ECO:0007669"/>
    <property type="project" value="TreeGrafter"/>
</dbReference>
<keyword evidence="4" id="KW-0472">Membrane</keyword>
<gene>
    <name evidence="6" type="ordered locus">GNIT_0808</name>
</gene>
<evidence type="ECO:0000256" key="1">
    <source>
        <dbReference type="ARBA" id="ARBA00001946"/>
    </source>
</evidence>
<dbReference type="EC" id="2.7.7.65" evidence="2"/>
<feature type="transmembrane region" description="Helical" evidence="4">
    <location>
        <begin position="12"/>
        <end position="36"/>
    </location>
</feature>
<dbReference type="Gene3D" id="3.30.450.20">
    <property type="entry name" value="PAS domain"/>
    <property type="match status" value="1"/>
</dbReference>
<keyword evidence="4" id="KW-1133">Transmembrane helix</keyword>
<dbReference type="KEGG" id="gni:GNIT_0808"/>
<feature type="transmembrane region" description="Helical" evidence="4">
    <location>
        <begin position="178"/>
        <end position="201"/>
    </location>
</feature>
<accession>G4QJ84</accession>
<evidence type="ECO:0000313" key="6">
    <source>
        <dbReference type="EMBL" id="AEP28952.1"/>
    </source>
</evidence>
<protein>
    <recommendedName>
        <fullName evidence="2">diguanylate cyclase</fullName>
        <ecNumber evidence="2">2.7.7.65</ecNumber>
    </recommendedName>
</protein>
<dbReference type="SUPFAM" id="SSF55073">
    <property type="entry name" value="Nucleotide cyclase"/>
    <property type="match status" value="1"/>
</dbReference>
<dbReference type="InterPro" id="IPR029787">
    <property type="entry name" value="Nucleotide_cyclase"/>
</dbReference>
<dbReference type="RefSeq" id="WP_014107827.1">
    <property type="nucleotide sequence ID" value="NC_016041.1"/>
</dbReference>
<dbReference type="PANTHER" id="PTHR45138">
    <property type="entry name" value="REGULATORY COMPONENTS OF SENSORY TRANSDUCTION SYSTEM"/>
    <property type="match status" value="1"/>
</dbReference>
<dbReference type="GO" id="GO:0052621">
    <property type="term" value="F:diguanylate cyclase activity"/>
    <property type="evidence" value="ECO:0007669"/>
    <property type="project" value="UniProtKB-EC"/>
</dbReference>
<proteinExistence type="predicted"/>
<feature type="transmembrane region" description="Helical" evidence="4">
    <location>
        <begin position="449"/>
        <end position="468"/>
    </location>
</feature>
<dbReference type="PANTHER" id="PTHR45138:SF9">
    <property type="entry name" value="DIGUANYLATE CYCLASE DGCM-RELATED"/>
    <property type="match status" value="1"/>
</dbReference>
<dbReference type="STRING" id="1085623.GNIT_0808"/>
<dbReference type="FunFam" id="3.30.70.270:FF:000001">
    <property type="entry name" value="Diguanylate cyclase domain protein"/>
    <property type="match status" value="1"/>
</dbReference>
<dbReference type="SMART" id="SM00267">
    <property type="entry name" value="GGDEF"/>
    <property type="match status" value="1"/>
</dbReference>
<dbReference type="EMBL" id="CP003060">
    <property type="protein sequence ID" value="AEP28952.1"/>
    <property type="molecule type" value="Genomic_DNA"/>
</dbReference>
<dbReference type="Gene3D" id="3.30.70.270">
    <property type="match status" value="1"/>
</dbReference>
<dbReference type="GO" id="GO:0005886">
    <property type="term" value="C:plasma membrane"/>
    <property type="evidence" value="ECO:0007669"/>
    <property type="project" value="TreeGrafter"/>
</dbReference>
<feature type="transmembrane region" description="Helical" evidence="4">
    <location>
        <begin position="132"/>
        <end position="158"/>
    </location>
</feature>
<sequence length="718" mass="80543">MPNLILKQNQEFILQGLLFGILAAVANLFLSIPIYAALSLSWGMGLCIYVLISFGIRAAIIPLIFSIGSMYLLDKPAIHIGIDLAEFITIAYLIQKRFFVVMASLCFWLFIGSPFCWLYLNSFSANANSHDFSFVFAAMQGLNGLFNASLAAMLYLLTPTKWISRHTASSDKSLSSNIFALSALTLILPLVTVSLALAGTASMSNEEQLMKILRAQATNIGLATDRFIGEHYTVVKQLARTLSIVSDEELRKSILLDAQANNPNFFNLTIINSDGYTNYFAPDRYNEELQGLPKNLRYVNDRPYFIHARENKTPFISDAMMSRGIISAPMIAMSSPILINEEFQGALLGAIDLQFIATLHQNIETTLQTDYTIITDKDDKVIYASSPIGLKNLEQYHVNAGKSEFTPNFPVLSINGKNHPYYLAKNSFDWKIYIIKQPTELVKLFSQHIAVLAVTVVAIILLFLYIAYKLANKITSPLVKLLENSSENYISNFENIQDSTSSQEINDVAAKLRKSHNLLRDFEDQLQQQVTEKTTQLEQMNLQLAAQAREDGLTQLLNRSGFDEIAYNAIKTNQRMNQPISLALIDIDHFKLINDSYGHLVGDECLKAFAQLMQQNCKRETDIIGRYGGEEFVILMSGKDVRTHHQLIHNILTQTQNMLINIKDLQVPISFTISIGVCSLLGNSLLSLHEIINIADEELYKCKRNGRNQLSVVTIDPE</sequence>
<dbReference type="OrthoDB" id="8572793at2"/>
<dbReference type="Proteomes" id="UP000009282">
    <property type="component" value="Chromosome"/>
</dbReference>
<evidence type="ECO:0000256" key="4">
    <source>
        <dbReference type="SAM" id="Phobius"/>
    </source>
</evidence>
<dbReference type="InterPro" id="IPR043128">
    <property type="entry name" value="Rev_trsase/Diguanyl_cyclase"/>
</dbReference>
<dbReference type="InterPro" id="IPR000160">
    <property type="entry name" value="GGDEF_dom"/>
</dbReference>
<dbReference type="NCBIfam" id="TIGR00254">
    <property type="entry name" value="GGDEF"/>
    <property type="match status" value="1"/>
</dbReference>
<dbReference type="InterPro" id="IPR050469">
    <property type="entry name" value="Diguanylate_Cyclase"/>
</dbReference>
<organism evidence="6 7">
    <name type="scientific">Glaciecola nitratireducens (strain JCM 12485 / KCTC 12276 / FR1064)</name>
    <dbReference type="NCBI Taxonomy" id="1085623"/>
    <lineage>
        <taxon>Bacteria</taxon>
        <taxon>Pseudomonadati</taxon>
        <taxon>Pseudomonadota</taxon>
        <taxon>Gammaproteobacteria</taxon>
        <taxon>Alteromonadales</taxon>
        <taxon>Alteromonadaceae</taxon>
        <taxon>Brumicola</taxon>
    </lineage>
</organism>
<evidence type="ECO:0000313" key="7">
    <source>
        <dbReference type="Proteomes" id="UP000009282"/>
    </source>
</evidence>
<evidence type="ECO:0000256" key="3">
    <source>
        <dbReference type="ARBA" id="ARBA00034247"/>
    </source>
</evidence>
<evidence type="ECO:0000256" key="2">
    <source>
        <dbReference type="ARBA" id="ARBA00012528"/>
    </source>
</evidence>
<dbReference type="AlphaFoldDB" id="G4QJ84"/>
<feature type="transmembrane region" description="Helical" evidence="4">
    <location>
        <begin position="42"/>
        <end position="65"/>
    </location>
</feature>
<comment type="cofactor">
    <cofactor evidence="1">
        <name>Mg(2+)</name>
        <dbReference type="ChEBI" id="CHEBI:18420"/>
    </cofactor>
</comment>
<keyword evidence="7" id="KW-1185">Reference proteome</keyword>
<dbReference type="PROSITE" id="PS50887">
    <property type="entry name" value="GGDEF"/>
    <property type="match status" value="1"/>
</dbReference>
<dbReference type="HOGENOM" id="CLU_381249_0_0_6"/>
<comment type="catalytic activity">
    <reaction evidence="3">
        <text>2 GTP = 3',3'-c-di-GMP + 2 diphosphate</text>
        <dbReference type="Rhea" id="RHEA:24898"/>
        <dbReference type="ChEBI" id="CHEBI:33019"/>
        <dbReference type="ChEBI" id="CHEBI:37565"/>
        <dbReference type="ChEBI" id="CHEBI:58805"/>
        <dbReference type="EC" id="2.7.7.65"/>
    </reaction>
</comment>
<dbReference type="CDD" id="cd18773">
    <property type="entry name" value="PDC1_HK_sensor"/>
    <property type="match status" value="1"/>
</dbReference>
<dbReference type="eggNOG" id="COG3706">
    <property type="taxonomic scope" value="Bacteria"/>
</dbReference>
<feature type="transmembrane region" description="Helical" evidence="4">
    <location>
        <begin position="100"/>
        <end position="120"/>
    </location>
</feature>
<name>G4QJ84_GLANF</name>
<evidence type="ECO:0000259" key="5">
    <source>
        <dbReference type="PROSITE" id="PS50887"/>
    </source>
</evidence>
<dbReference type="GO" id="GO:1902201">
    <property type="term" value="P:negative regulation of bacterial-type flagellum-dependent cell motility"/>
    <property type="evidence" value="ECO:0007669"/>
    <property type="project" value="TreeGrafter"/>
</dbReference>
<dbReference type="CDD" id="cd01949">
    <property type="entry name" value="GGDEF"/>
    <property type="match status" value="1"/>
</dbReference>
<feature type="domain" description="GGDEF" evidence="5">
    <location>
        <begin position="578"/>
        <end position="715"/>
    </location>
</feature>
<reference evidence="6 7" key="1">
    <citation type="journal article" date="2011" name="J. Bacteriol.">
        <title>Complete genome sequence of seawater bacterium Glaciecola nitratireducens FR1064T.</title>
        <authorList>
            <person name="Bian F."/>
            <person name="Qin Q.L."/>
            <person name="Xie B.B."/>
            <person name="Shu Y.L."/>
            <person name="Zhang X.Y."/>
            <person name="Yu Y."/>
            <person name="Chen B."/>
            <person name="Chen X.L."/>
            <person name="Zhou B.C."/>
            <person name="Zhang Y.Z."/>
        </authorList>
    </citation>
    <scope>NUCLEOTIDE SEQUENCE [LARGE SCALE GENOMIC DNA]</scope>
    <source>
        <strain evidence="7">JCM 12485 / KCTC 12276 / FR1064</strain>
    </source>
</reference>